<dbReference type="Gene3D" id="1.10.3680.10">
    <property type="entry name" value="TerB-like"/>
    <property type="match status" value="1"/>
</dbReference>
<name>A0ABS4EZT6_9CLOT</name>
<organism evidence="1 2">
    <name type="scientific">Clostridium moniliforme</name>
    <dbReference type="NCBI Taxonomy" id="39489"/>
    <lineage>
        <taxon>Bacteria</taxon>
        <taxon>Bacillati</taxon>
        <taxon>Bacillota</taxon>
        <taxon>Clostridia</taxon>
        <taxon>Eubacteriales</taxon>
        <taxon>Clostridiaceae</taxon>
        <taxon>Clostridium</taxon>
    </lineage>
</organism>
<dbReference type="SUPFAM" id="SSF158682">
    <property type="entry name" value="TerB-like"/>
    <property type="match status" value="1"/>
</dbReference>
<dbReference type="InterPro" id="IPR029024">
    <property type="entry name" value="TerB-like"/>
</dbReference>
<sequence>MFLKEFNNEESTAFINLVNRFANIDNVLAKEEKRLIKDYIKELGLENIEIDNLSYDKSINILKKSKERIKKIAYFELVGLALVDGNYGDKEVDYLDKIAIDLDINRSEKIAFANFFYNFKEIYDFSVIETEGKELKHLEEQAEALL</sequence>
<gene>
    <name evidence="1" type="ORF">J2Z53_001092</name>
</gene>
<protein>
    <recommendedName>
        <fullName evidence="3">Co-chaperone DjlA N-terminal domain-containing protein</fullName>
    </recommendedName>
</protein>
<reference evidence="1 2" key="1">
    <citation type="submission" date="2021-03" db="EMBL/GenBank/DDBJ databases">
        <title>Genomic Encyclopedia of Type Strains, Phase IV (KMG-IV): sequencing the most valuable type-strain genomes for metagenomic binning, comparative biology and taxonomic classification.</title>
        <authorList>
            <person name="Goeker M."/>
        </authorList>
    </citation>
    <scope>NUCLEOTIDE SEQUENCE [LARGE SCALE GENOMIC DNA]</scope>
    <source>
        <strain evidence="1 2">DSM 3984</strain>
    </source>
</reference>
<evidence type="ECO:0000313" key="2">
    <source>
        <dbReference type="Proteomes" id="UP000783390"/>
    </source>
</evidence>
<accession>A0ABS4EZT6</accession>
<dbReference type="RefSeq" id="WP_209796204.1">
    <property type="nucleotide sequence ID" value="NZ_JAGGJZ010000002.1"/>
</dbReference>
<comment type="caution">
    <text evidence="1">The sequence shown here is derived from an EMBL/GenBank/DDBJ whole genome shotgun (WGS) entry which is preliminary data.</text>
</comment>
<dbReference type="Proteomes" id="UP000783390">
    <property type="component" value="Unassembled WGS sequence"/>
</dbReference>
<evidence type="ECO:0008006" key="3">
    <source>
        <dbReference type="Google" id="ProtNLM"/>
    </source>
</evidence>
<dbReference type="EMBL" id="JAGGJZ010000002">
    <property type="protein sequence ID" value="MBP1889511.1"/>
    <property type="molecule type" value="Genomic_DNA"/>
</dbReference>
<proteinExistence type="predicted"/>
<keyword evidence="2" id="KW-1185">Reference proteome</keyword>
<evidence type="ECO:0000313" key="1">
    <source>
        <dbReference type="EMBL" id="MBP1889511.1"/>
    </source>
</evidence>